<reference evidence="2 3" key="1">
    <citation type="submission" date="2018-06" db="EMBL/GenBank/DDBJ databases">
        <title>Complete genome of Desulfovibrio marinus P48SEP.</title>
        <authorList>
            <person name="Crispim J.S."/>
            <person name="Vidigal P.M.P."/>
            <person name="Silva L.C.F."/>
            <person name="Araujo L.C."/>
            <person name="Laguardia C.N."/>
            <person name="Dias R.S."/>
            <person name="Sousa M.P."/>
            <person name="Paula S.O."/>
            <person name="Silva C."/>
        </authorList>
    </citation>
    <scope>NUCLEOTIDE SEQUENCE [LARGE SCALE GENOMIC DNA]</scope>
    <source>
        <strain evidence="2 3">P48SEP</strain>
    </source>
</reference>
<sequence length="123" mass="13067">MKQFHALSCRFFTILGGNSITSIMFLLARFRGCCYSQQNTIRFRGDSGASSLQTLQRAVPKAVGIALPSAIMPAGAGLLALAVEEGLWDSLDTTVGAFCAARLLSLLEADAAHHTHLTTRGGQ</sequence>
<accession>A0A6P1ZMA9</accession>
<protein>
    <submittedName>
        <fullName evidence="2">Uncharacterized protein</fullName>
    </submittedName>
</protein>
<dbReference type="EMBL" id="QMIF01000003">
    <property type="protein sequence ID" value="TVM35069.1"/>
    <property type="molecule type" value="Genomic_DNA"/>
</dbReference>
<feature type="transmembrane region" description="Helical" evidence="1">
    <location>
        <begin position="12"/>
        <end position="30"/>
    </location>
</feature>
<keyword evidence="1" id="KW-0812">Transmembrane</keyword>
<comment type="caution">
    <text evidence="2">The sequence shown here is derived from an EMBL/GenBank/DDBJ whole genome shotgun (WGS) entry which is preliminary data.</text>
</comment>
<evidence type="ECO:0000313" key="2">
    <source>
        <dbReference type="EMBL" id="TVM35069.1"/>
    </source>
</evidence>
<gene>
    <name evidence="2" type="ORF">DQK91_06625</name>
</gene>
<dbReference type="Proteomes" id="UP000434052">
    <property type="component" value="Unassembled WGS sequence"/>
</dbReference>
<name>A0A6P1ZMA9_9BACT</name>
<proteinExistence type="predicted"/>
<keyword evidence="1" id="KW-1133">Transmembrane helix</keyword>
<organism evidence="2 3">
    <name type="scientific">Oceanidesulfovibrio marinus</name>
    <dbReference type="NCBI Taxonomy" id="370038"/>
    <lineage>
        <taxon>Bacteria</taxon>
        <taxon>Pseudomonadati</taxon>
        <taxon>Thermodesulfobacteriota</taxon>
        <taxon>Desulfovibrionia</taxon>
        <taxon>Desulfovibrionales</taxon>
        <taxon>Desulfovibrionaceae</taxon>
        <taxon>Oceanidesulfovibrio</taxon>
    </lineage>
</organism>
<dbReference type="AlphaFoldDB" id="A0A6P1ZMA9"/>
<evidence type="ECO:0000256" key="1">
    <source>
        <dbReference type="SAM" id="Phobius"/>
    </source>
</evidence>
<evidence type="ECO:0000313" key="3">
    <source>
        <dbReference type="Proteomes" id="UP000434052"/>
    </source>
</evidence>
<keyword evidence="1" id="KW-0472">Membrane</keyword>